<organism evidence="1 2">
    <name type="scientific">Desulfotalea psychrophila (strain LSv54 / DSM 12343)</name>
    <dbReference type="NCBI Taxonomy" id="177439"/>
    <lineage>
        <taxon>Bacteria</taxon>
        <taxon>Pseudomonadati</taxon>
        <taxon>Thermodesulfobacteriota</taxon>
        <taxon>Desulfobulbia</taxon>
        <taxon>Desulfobulbales</taxon>
        <taxon>Desulfocapsaceae</taxon>
        <taxon>Desulfotalea</taxon>
    </lineage>
</organism>
<name>Q6AKK8_DESPS</name>
<dbReference type="HOGENOM" id="CLU_168142_0_0_7"/>
<dbReference type="STRING" id="177439.DP2388"/>
<sequence>MKATLAMTLFHGTEKFNCNQAVLKTFQSEFGISDETIKSAARLGGGRAEGGVCGALHAARVLLDDHEMLPIIEQEFASQSDSIYCREIRAAKKLSCRNCVALAARLIEPYLAACEPA</sequence>
<keyword evidence="2" id="KW-1185">Reference proteome</keyword>
<gene>
    <name evidence="1" type="ordered locus">DP2388</name>
</gene>
<accession>Q6AKK8</accession>
<dbReference type="RefSeq" id="WP_011189629.1">
    <property type="nucleotide sequence ID" value="NC_006138.1"/>
</dbReference>
<dbReference type="InterPro" id="IPR010181">
    <property type="entry name" value="CGCAxxGCC_motif"/>
</dbReference>
<dbReference type="Pfam" id="PF09719">
    <property type="entry name" value="C_GCAxxG_C_C"/>
    <property type="match status" value="1"/>
</dbReference>
<dbReference type="EMBL" id="CR522870">
    <property type="protein sequence ID" value="CAG37117.1"/>
    <property type="molecule type" value="Genomic_DNA"/>
</dbReference>
<dbReference type="Proteomes" id="UP000000602">
    <property type="component" value="Chromosome"/>
</dbReference>
<dbReference type="OrthoDB" id="9791535at2"/>
<dbReference type="KEGG" id="dps:DP2388"/>
<dbReference type="AlphaFoldDB" id="Q6AKK8"/>
<proteinExistence type="predicted"/>
<reference evidence="2" key="1">
    <citation type="journal article" date="2004" name="Environ. Microbiol.">
        <title>The genome of Desulfotalea psychrophila, a sulfate-reducing bacterium from permanently cold Arctic sediments.</title>
        <authorList>
            <person name="Rabus R."/>
            <person name="Ruepp A."/>
            <person name="Frickey T."/>
            <person name="Rattei T."/>
            <person name="Fartmann B."/>
            <person name="Stark M."/>
            <person name="Bauer M."/>
            <person name="Zibat A."/>
            <person name="Lombardot T."/>
            <person name="Becker I."/>
            <person name="Amann J."/>
            <person name="Gellner K."/>
            <person name="Teeling H."/>
            <person name="Leuschner W.D."/>
            <person name="Gloeckner F.-O."/>
            <person name="Lupas A.N."/>
            <person name="Amann R."/>
            <person name="Klenk H.-P."/>
        </authorList>
    </citation>
    <scope>NUCLEOTIDE SEQUENCE [LARGE SCALE GENOMIC DNA]</scope>
    <source>
        <strain evidence="2">DSM 12343 / LSv54</strain>
    </source>
</reference>
<evidence type="ECO:0008006" key="3">
    <source>
        <dbReference type="Google" id="ProtNLM"/>
    </source>
</evidence>
<protein>
    <recommendedName>
        <fullName evidence="3">Redox-active protein (C_GCAxxG_C_C)</fullName>
    </recommendedName>
</protein>
<evidence type="ECO:0000313" key="1">
    <source>
        <dbReference type="EMBL" id="CAG37117.1"/>
    </source>
</evidence>
<dbReference type="eggNOG" id="COG0801">
    <property type="taxonomic scope" value="Bacteria"/>
</dbReference>
<evidence type="ECO:0000313" key="2">
    <source>
        <dbReference type="Proteomes" id="UP000000602"/>
    </source>
</evidence>